<evidence type="ECO:0000313" key="4">
    <source>
        <dbReference type="Proteomes" id="UP000247973"/>
    </source>
</evidence>
<dbReference type="OrthoDB" id="2327485at2"/>
<accession>A0A2V3PPM6</accession>
<dbReference type="GO" id="GO:0006508">
    <property type="term" value="P:proteolysis"/>
    <property type="evidence" value="ECO:0007669"/>
    <property type="project" value="InterPro"/>
</dbReference>
<protein>
    <submittedName>
        <fullName evidence="3">Peptidase S41-like protein</fullName>
    </submittedName>
</protein>
<organism evidence="3 4">
    <name type="scientific">Dysgonomonas alginatilytica</name>
    <dbReference type="NCBI Taxonomy" id="1605892"/>
    <lineage>
        <taxon>Bacteria</taxon>
        <taxon>Pseudomonadati</taxon>
        <taxon>Bacteroidota</taxon>
        <taxon>Bacteroidia</taxon>
        <taxon>Bacteroidales</taxon>
        <taxon>Dysgonomonadaceae</taxon>
        <taxon>Dysgonomonas</taxon>
    </lineage>
</organism>
<evidence type="ECO:0000259" key="2">
    <source>
        <dbReference type="Pfam" id="PF03572"/>
    </source>
</evidence>
<sequence length="345" mass="39496">MKKAIISVLFFVSFLSINAQSNYAQTLEWVIETFSQNDAGFQYIVDKKGKKDYDDFTQGIKSRVPNVANDDEFVNLVCEWLYYFRKGHVGFGVKDKPNRKPSRSNFDDKVLHLDRLSDKTLYLRIPSFEYKNKVAIDSIIKVNKDMIGVTPNLIIDIRNGSGGSDASFWKLLPLLYTNPIRQVGLEFKGSELNAKGFEQYAEMTNNPSLNNVAKLLRENDKKFIAVETSDKTSVIKFDNILPYPQRVAILIDGGNVSSDEQFLIYAKQSWKVKLFGKTTRGAIDISNMTYTFSPDEKFYLSYAMSKSKRIPDFMVDDIGLQPDFYIDSEIPEAEWINFTKGILEE</sequence>
<dbReference type="InterPro" id="IPR029045">
    <property type="entry name" value="ClpP/crotonase-like_dom_sf"/>
</dbReference>
<gene>
    <name evidence="3" type="ORF">CLV62_1079</name>
</gene>
<dbReference type="SUPFAM" id="SSF52096">
    <property type="entry name" value="ClpP/crotonase"/>
    <property type="match status" value="1"/>
</dbReference>
<feature type="domain" description="Tail specific protease" evidence="2">
    <location>
        <begin position="120"/>
        <end position="324"/>
    </location>
</feature>
<evidence type="ECO:0000313" key="3">
    <source>
        <dbReference type="EMBL" id="PXV65417.1"/>
    </source>
</evidence>
<comment type="caution">
    <text evidence="3">The sequence shown here is derived from an EMBL/GenBank/DDBJ whole genome shotgun (WGS) entry which is preliminary data.</text>
</comment>
<dbReference type="GO" id="GO:0008236">
    <property type="term" value="F:serine-type peptidase activity"/>
    <property type="evidence" value="ECO:0007669"/>
    <property type="project" value="InterPro"/>
</dbReference>
<dbReference type="EMBL" id="QICL01000007">
    <property type="protein sequence ID" value="PXV65417.1"/>
    <property type="molecule type" value="Genomic_DNA"/>
</dbReference>
<name>A0A2V3PPM6_9BACT</name>
<evidence type="ECO:0000256" key="1">
    <source>
        <dbReference type="SAM" id="SignalP"/>
    </source>
</evidence>
<keyword evidence="4" id="KW-1185">Reference proteome</keyword>
<dbReference type="InterPro" id="IPR005151">
    <property type="entry name" value="Tail-specific_protease"/>
</dbReference>
<dbReference type="AlphaFoldDB" id="A0A2V3PPM6"/>
<keyword evidence="1" id="KW-0732">Signal</keyword>
<dbReference type="Proteomes" id="UP000247973">
    <property type="component" value="Unassembled WGS sequence"/>
</dbReference>
<feature type="chain" id="PRO_5015836487" evidence="1">
    <location>
        <begin position="20"/>
        <end position="345"/>
    </location>
</feature>
<feature type="signal peptide" evidence="1">
    <location>
        <begin position="1"/>
        <end position="19"/>
    </location>
</feature>
<dbReference type="RefSeq" id="WP_110310151.1">
    <property type="nucleotide sequence ID" value="NZ_QICL01000007.1"/>
</dbReference>
<reference evidence="3 4" key="1">
    <citation type="submission" date="2018-03" db="EMBL/GenBank/DDBJ databases">
        <title>Genomic Encyclopedia of Archaeal and Bacterial Type Strains, Phase II (KMG-II): from individual species to whole genera.</title>
        <authorList>
            <person name="Goeker M."/>
        </authorList>
    </citation>
    <scope>NUCLEOTIDE SEQUENCE [LARGE SCALE GENOMIC DNA]</scope>
    <source>
        <strain evidence="3 4">DSM 100214</strain>
    </source>
</reference>
<dbReference type="Gene3D" id="3.90.226.10">
    <property type="entry name" value="2-enoyl-CoA Hydratase, Chain A, domain 1"/>
    <property type="match status" value="1"/>
</dbReference>
<proteinExistence type="predicted"/>
<dbReference type="Pfam" id="PF03572">
    <property type="entry name" value="Peptidase_S41"/>
    <property type="match status" value="1"/>
</dbReference>